<evidence type="ECO:0000313" key="9">
    <source>
        <dbReference type="Proteomes" id="UP000247099"/>
    </source>
</evidence>
<dbReference type="EMBL" id="QHJQ01000009">
    <property type="protein sequence ID" value="PXA03374.1"/>
    <property type="molecule type" value="Genomic_DNA"/>
</dbReference>
<evidence type="ECO:0000256" key="4">
    <source>
        <dbReference type="ARBA" id="ARBA00023141"/>
    </source>
</evidence>
<dbReference type="GO" id="GO:0003856">
    <property type="term" value="F:3-dehydroquinate synthase activity"/>
    <property type="evidence" value="ECO:0007669"/>
    <property type="project" value="TreeGrafter"/>
</dbReference>
<keyword evidence="4" id="KW-0057">Aromatic amino acid biosynthesis</keyword>
<evidence type="ECO:0000256" key="5">
    <source>
        <dbReference type="ARBA" id="ARBA00023239"/>
    </source>
</evidence>
<gene>
    <name evidence="8" type="ORF">DDZ13_11805</name>
</gene>
<keyword evidence="5" id="KW-0456">Lyase</keyword>
<dbReference type="Proteomes" id="UP000247099">
    <property type="component" value="Unassembled WGS sequence"/>
</dbReference>
<dbReference type="PANTHER" id="PTHR43622:SF7">
    <property type="entry name" value="3-DEHYDROQUINATE SYNTHASE, CHLOROPLASTIC"/>
    <property type="match status" value="1"/>
</dbReference>
<reference evidence="8 9" key="1">
    <citation type="submission" date="2018-05" db="EMBL/GenBank/DDBJ databases">
        <title>Coraliomargarita sinensis sp. nov., isolated from a marine solar saltern.</title>
        <authorList>
            <person name="Zhou L.Y."/>
        </authorList>
    </citation>
    <scope>NUCLEOTIDE SEQUENCE [LARGE SCALE GENOMIC DNA]</scope>
    <source>
        <strain evidence="8 9">WN38</strain>
    </source>
</reference>
<evidence type="ECO:0000256" key="2">
    <source>
        <dbReference type="ARBA" id="ARBA00022605"/>
    </source>
</evidence>
<dbReference type="OrthoDB" id="9806583at2"/>
<dbReference type="InterPro" id="IPR050071">
    <property type="entry name" value="Dehydroquinate_synthase"/>
</dbReference>
<dbReference type="Gene3D" id="3.40.50.1970">
    <property type="match status" value="1"/>
</dbReference>
<sequence length="393" mass="43884">MDESPHSIVEEFKVAYSHRVYFTEGVFAPGNSLLASTIKACTSAETPRVFLVADAAFMAANPEISSQITQFFEHCRGEIQYLGSLELPGGEQLKNHSEYLEQLYRVIEQNKLCRHSYIIALGGGALLDLVGYAASTAHRGIRHLRLPTTSLSQGDGGCGVKNGINYFGKKNFLGTFTPPAAVINDVNFLKSLPEARLIDGFIEAIKVALIKDCSFFDYIEENAVAIIQRDFGIIRKVLEASARHHVLHIARNGDPFELTSSRPLDFGHWSAHKLEVLTDYALSHGESVAIGIALDSIYSHRKGYLSEAKLQRILKLIQSFGFRIYDERLSELTEDGQYVILRGLEEFREHMGGKLTIPLLRDIGDQFEVNDMDGELLIESIESLRSWETTLQT</sequence>
<name>A0A317ZDI1_9BACT</name>
<dbReference type="Pfam" id="PF24621">
    <property type="entry name" value="DHQS_C"/>
    <property type="match status" value="1"/>
</dbReference>
<evidence type="ECO:0000256" key="1">
    <source>
        <dbReference type="ARBA" id="ARBA00001911"/>
    </source>
</evidence>
<dbReference type="InterPro" id="IPR030960">
    <property type="entry name" value="DHQS/DOIS_N"/>
</dbReference>
<feature type="domain" description="3-dehydroquinate synthase N-terminal" evidence="6">
    <location>
        <begin position="86"/>
        <end position="197"/>
    </location>
</feature>
<keyword evidence="9" id="KW-1185">Reference proteome</keyword>
<evidence type="ECO:0000259" key="7">
    <source>
        <dbReference type="Pfam" id="PF24621"/>
    </source>
</evidence>
<dbReference type="Gene3D" id="1.20.1090.10">
    <property type="entry name" value="Dehydroquinate synthase-like - alpha domain"/>
    <property type="match status" value="1"/>
</dbReference>
<proteinExistence type="predicted"/>
<comment type="cofactor">
    <cofactor evidence="1">
        <name>NAD(+)</name>
        <dbReference type="ChEBI" id="CHEBI:57540"/>
    </cofactor>
</comment>
<dbReference type="CDD" id="cd08198">
    <property type="entry name" value="DHQS-like"/>
    <property type="match status" value="1"/>
</dbReference>
<feature type="domain" description="3-dehydroquinate synthase C-terminal" evidence="7">
    <location>
        <begin position="200"/>
        <end position="324"/>
    </location>
</feature>
<dbReference type="PANTHER" id="PTHR43622">
    <property type="entry name" value="3-DEHYDROQUINATE SYNTHASE"/>
    <property type="match status" value="1"/>
</dbReference>
<keyword evidence="2" id="KW-0028">Amino-acid biosynthesis</keyword>
<dbReference type="NCBIfam" id="NF004852">
    <property type="entry name" value="PRK06203.1"/>
    <property type="match status" value="1"/>
</dbReference>
<organism evidence="8 9">
    <name type="scientific">Coraliomargarita sinensis</name>
    <dbReference type="NCBI Taxonomy" id="2174842"/>
    <lineage>
        <taxon>Bacteria</taxon>
        <taxon>Pseudomonadati</taxon>
        <taxon>Verrucomicrobiota</taxon>
        <taxon>Opitutia</taxon>
        <taxon>Puniceicoccales</taxon>
        <taxon>Coraliomargaritaceae</taxon>
        <taxon>Coraliomargarita</taxon>
    </lineage>
</organism>
<dbReference type="Pfam" id="PF01761">
    <property type="entry name" value="DHQ_synthase"/>
    <property type="match status" value="1"/>
</dbReference>
<evidence type="ECO:0000313" key="8">
    <source>
        <dbReference type="EMBL" id="PXA03374.1"/>
    </source>
</evidence>
<protein>
    <submittedName>
        <fullName evidence="8">3-dehydroquinate synthase</fullName>
    </submittedName>
</protein>
<keyword evidence="3" id="KW-0520">NAD</keyword>
<dbReference type="GO" id="GO:0008652">
    <property type="term" value="P:amino acid biosynthetic process"/>
    <property type="evidence" value="ECO:0007669"/>
    <property type="project" value="UniProtKB-KW"/>
</dbReference>
<comment type="caution">
    <text evidence="8">The sequence shown here is derived from an EMBL/GenBank/DDBJ whole genome shotgun (WGS) entry which is preliminary data.</text>
</comment>
<dbReference type="InterPro" id="IPR056179">
    <property type="entry name" value="DHQS_C"/>
</dbReference>
<dbReference type="SUPFAM" id="SSF56796">
    <property type="entry name" value="Dehydroquinate synthase-like"/>
    <property type="match status" value="1"/>
</dbReference>
<dbReference type="GO" id="GO:0009073">
    <property type="term" value="P:aromatic amino acid family biosynthetic process"/>
    <property type="evidence" value="ECO:0007669"/>
    <property type="project" value="UniProtKB-KW"/>
</dbReference>
<evidence type="ECO:0000259" key="6">
    <source>
        <dbReference type="Pfam" id="PF01761"/>
    </source>
</evidence>
<dbReference type="AlphaFoldDB" id="A0A317ZDI1"/>
<accession>A0A317ZDI1</accession>
<dbReference type="RefSeq" id="WP_110131662.1">
    <property type="nucleotide sequence ID" value="NZ_QHJQ01000009.1"/>
</dbReference>
<evidence type="ECO:0000256" key="3">
    <source>
        <dbReference type="ARBA" id="ARBA00023027"/>
    </source>
</evidence>
<dbReference type="InParanoid" id="A0A317ZDI1"/>